<evidence type="ECO:0008006" key="4">
    <source>
        <dbReference type="Google" id="ProtNLM"/>
    </source>
</evidence>
<evidence type="ECO:0000256" key="1">
    <source>
        <dbReference type="SAM" id="MobiDB-lite"/>
    </source>
</evidence>
<feature type="compositionally biased region" description="Polar residues" evidence="1">
    <location>
        <begin position="266"/>
        <end position="284"/>
    </location>
</feature>
<accession>A0ABD3FE37</accession>
<proteinExistence type="predicted"/>
<feature type="compositionally biased region" description="Basic residues" evidence="1">
    <location>
        <begin position="246"/>
        <end position="264"/>
    </location>
</feature>
<dbReference type="Proteomes" id="UP001632037">
    <property type="component" value="Unassembled WGS sequence"/>
</dbReference>
<feature type="compositionally biased region" description="Acidic residues" evidence="1">
    <location>
        <begin position="155"/>
        <end position="166"/>
    </location>
</feature>
<protein>
    <recommendedName>
        <fullName evidence="4">RxLR effector protein</fullName>
    </recommendedName>
</protein>
<feature type="region of interest" description="Disordered" evidence="1">
    <location>
        <begin position="145"/>
        <end position="284"/>
    </location>
</feature>
<evidence type="ECO:0000313" key="2">
    <source>
        <dbReference type="EMBL" id="KAL3665018.1"/>
    </source>
</evidence>
<feature type="compositionally biased region" description="Acidic residues" evidence="1">
    <location>
        <begin position="200"/>
        <end position="212"/>
    </location>
</feature>
<dbReference type="AlphaFoldDB" id="A0ABD3FE37"/>
<evidence type="ECO:0000313" key="3">
    <source>
        <dbReference type="Proteomes" id="UP001632037"/>
    </source>
</evidence>
<sequence length="284" mass="31317">MAPTTRSCDMVVRPPRTPPLPLRPSSTPPLQLKPILPRSIAAIALVTSVPPLALPTLFPLMKTAIAPSLTFSSRLSPWIQLTSFTSDVALARIALDVNGKPPPTASWVGNKSSGVWKRLLSDRFLRVVQLDVAKHLLDGSHTVPFDDKAFKSSEQGDEDSDFEGADTDTYAALPPSLPVDGAYSVHDFEEEESKEKEDRHEDEDEGPSDGPDDDKSSDYQASTKAAPTTTTTRSRLPTTRRLLLIPRRRKALPSRQLHHQRLHPRPSNSFPTRHSASRNFFSSS</sequence>
<name>A0ABD3FE37_9STRA</name>
<dbReference type="EMBL" id="JBIMZQ010000022">
    <property type="protein sequence ID" value="KAL3665018.1"/>
    <property type="molecule type" value="Genomic_DNA"/>
</dbReference>
<reference evidence="2 3" key="1">
    <citation type="submission" date="2024-09" db="EMBL/GenBank/DDBJ databases">
        <title>Genome sequencing and assembly of Phytophthora oleae, isolate VK10A, causative agent of rot of olive drupes.</title>
        <authorList>
            <person name="Conti Taguali S."/>
            <person name="Riolo M."/>
            <person name="La Spada F."/>
            <person name="Cacciola S.O."/>
            <person name="Dionisio G."/>
        </authorList>
    </citation>
    <scope>NUCLEOTIDE SEQUENCE [LARGE SCALE GENOMIC DNA]</scope>
    <source>
        <strain evidence="2 3">VK10A</strain>
    </source>
</reference>
<comment type="caution">
    <text evidence="2">The sequence shown here is derived from an EMBL/GenBank/DDBJ whole genome shotgun (WGS) entry which is preliminary data.</text>
</comment>
<feature type="compositionally biased region" description="Low complexity" evidence="1">
    <location>
        <begin position="221"/>
        <end position="245"/>
    </location>
</feature>
<gene>
    <name evidence="2" type="ORF">V7S43_010193</name>
</gene>
<keyword evidence="3" id="KW-1185">Reference proteome</keyword>
<organism evidence="2 3">
    <name type="scientific">Phytophthora oleae</name>
    <dbReference type="NCBI Taxonomy" id="2107226"/>
    <lineage>
        <taxon>Eukaryota</taxon>
        <taxon>Sar</taxon>
        <taxon>Stramenopiles</taxon>
        <taxon>Oomycota</taxon>
        <taxon>Peronosporomycetes</taxon>
        <taxon>Peronosporales</taxon>
        <taxon>Peronosporaceae</taxon>
        <taxon>Phytophthora</taxon>
    </lineage>
</organism>
<feature type="region of interest" description="Disordered" evidence="1">
    <location>
        <begin position="1"/>
        <end position="26"/>
    </location>
</feature>